<evidence type="ECO:0000313" key="3">
    <source>
        <dbReference type="Proteomes" id="UP000800040"/>
    </source>
</evidence>
<keyword evidence="3" id="KW-1185">Reference proteome</keyword>
<proteinExistence type="predicted"/>
<gene>
    <name evidence="2" type="ORF">BDW02DRAFT_595581</name>
</gene>
<protein>
    <submittedName>
        <fullName evidence="2">HET-domain-containing protein</fullName>
    </submittedName>
</protein>
<evidence type="ECO:0000259" key="1">
    <source>
        <dbReference type="Pfam" id="PF06985"/>
    </source>
</evidence>
<organism evidence="2 3">
    <name type="scientific">Decorospora gaudefroyi</name>
    <dbReference type="NCBI Taxonomy" id="184978"/>
    <lineage>
        <taxon>Eukaryota</taxon>
        <taxon>Fungi</taxon>
        <taxon>Dikarya</taxon>
        <taxon>Ascomycota</taxon>
        <taxon>Pezizomycotina</taxon>
        <taxon>Dothideomycetes</taxon>
        <taxon>Pleosporomycetidae</taxon>
        <taxon>Pleosporales</taxon>
        <taxon>Pleosporineae</taxon>
        <taxon>Pleosporaceae</taxon>
        <taxon>Decorospora</taxon>
    </lineage>
</organism>
<reference evidence="2" key="1">
    <citation type="submission" date="2020-01" db="EMBL/GenBank/DDBJ databases">
        <authorList>
            <consortium name="DOE Joint Genome Institute"/>
            <person name="Haridas S."/>
            <person name="Albert R."/>
            <person name="Binder M."/>
            <person name="Bloem J."/>
            <person name="Labutti K."/>
            <person name="Salamov A."/>
            <person name="Andreopoulos B."/>
            <person name="Baker S.E."/>
            <person name="Barry K."/>
            <person name="Bills G."/>
            <person name="Bluhm B.H."/>
            <person name="Cannon C."/>
            <person name="Castanera R."/>
            <person name="Culley D.E."/>
            <person name="Daum C."/>
            <person name="Ezra D."/>
            <person name="Gonzalez J.B."/>
            <person name="Henrissat B."/>
            <person name="Kuo A."/>
            <person name="Liang C."/>
            <person name="Lipzen A."/>
            <person name="Lutzoni F."/>
            <person name="Magnuson J."/>
            <person name="Mondo S."/>
            <person name="Nolan M."/>
            <person name="Ohm R."/>
            <person name="Pangilinan J."/>
            <person name="Park H.-J."/>
            <person name="Ramirez L."/>
            <person name="Alfaro M."/>
            <person name="Sun H."/>
            <person name="Tritt A."/>
            <person name="Yoshinaga Y."/>
            <person name="Zwiers L.-H."/>
            <person name="Turgeon B.G."/>
            <person name="Goodwin S.B."/>
            <person name="Spatafora J.W."/>
            <person name="Crous P.W."/>
            <person name="Grigoriev I.V."/>
        </authorList>
    </citation>
    <scope>NUCLEOTIDE SEQUENCE</scope>
    <source>
        <strain evidence="2">P77</strain>
    </source>
</reference>
<dbReference type="InterPro" id="IPR010730">
    <property type="entry name" value="HET"/>
</dbReference>
<dbReference type="PANTHER" id="PTHR33112">
    <property type="entry name" value="DOMAIN PROTEIN, PUTATIVE-RELATED"/>
    <property type="match status" value="1"/>
</dbReference>
<dbReference type="AlphaFoldDB" id="A0A6A5KNG3"/>
<dbReference type="OrthoDB" id="2958217at2759"/>
<dbReference type="Pfam" id="PF06985">
    <property type="entry name" value="HET"/>
    <property type="match status" value="1"/>
</dbReference>
<feature type="domain" description="Heterokaryon incompatibility" evidence="1">
    <location>
        <begin position="248"/>
        <end position="432"/>
    </location>
</feature>
<evidence type="ECO:0000313" key="2">
    <source>
        <dbReference type="EMBL" id="KAF1837432.1"/>
    </source>
</evidence>
<sequence length="782" mass="88460">MPEDPACPPLDGDPTKALSTQYGKGFCHACKRLLSKNIEVAKPCTFTSPFERKPEKDEFHIAEEYYVHHPEGGVGLKQAASQGCPFCCHIWLSLSKDERTSVCRDIPRPGFQPSDFVTRYKLRFDIDDASMSKYCIMEYKIRHLRRSRAENNGRELIRLDTEIEKRFYIMPVPDTPTVRPPSPDLTKLAGRTIQQIHRWLKTCNAQHSCTGSGATAIEYPVRLIDVGTVDRPRVRLCDVADLPKPVTYVTLSHCWGKQRFYVLNETTEGELRVGIESCKLSRSHQQSIELTRRLGFRYIWIDSLCIIQDSPDDWASESVRMMTIYSNSYLTIAATASPDGTRGLFFPREDTDVDPVVFKLGAKNAQNGIGSRHDTDTIELVRSVFQSMKMNSASGKEYTPGKYDIFYFTDASVWQDGVPRSPLCQRAWCLQERVLSSRVVHFGEKQLLFQCQSMHACSRFPDGIPSILIPPSEKQANLSVRNVVREKRKSEQNSRERAYNIWKGVVTTYSSCDLTFGKDKLVAISGIASYLGAHFAFGNYLAGIWSYRALDQLLWEAQRDVVSQSGDNFRSKDYQAPSWSWASVNCGVKFSAPRYPPLAELRKGYSTTKDPKQKFSEVKSGAVILHGVLIPTTSHQQMNQVIPSLTEFTTLLRLANTDAYVEPAWDDWLDSRAQGLVCAPLAFMEPHKGVVGLVLLPTTTTTADLGDFPTALKTYRRAGMFSLHSDLWTKFRGRQVNVPYTLERGPDGGVVRSWPNVPVQQPSYEAEDRTWVRNHSENYLVV</sequence>
<dbReference type="PANTHER" id="PTHR33112:SF10">
    <property type="entry name" value="TOL"/>
    <property type="match status" value="1"/>
</dbReference>
<dbReference type="EMBL" id="ML975262">
    <property type="protein sequence ID" value="KAF1837432.1"/>
    <property type="molecule type" value="Genomic_DNA"/>
</dbReference>
<name>A0A6A5KNG3_9PLEO</name>
<accession>A0A6A5KNG3</accession>
<dbReference type="Proteomes" id="UP000800040">
    <property type="component" value="Unassembled WGS sequence"/>
</dbReference>